<protein>
    <submittedName>
        <fullName evidence="2">Uncharacterized protein</fullName>
    </submittedName>
</protein>
<comment type="caution">
    <text evidence="2">The sequence shown here is derived from an EMBL/GenBank/DDBJ whole genome shotgun (WGS) entry which is preliminary data.</text>
</comment>
<keyword evidence="3" id="KW-1185">Reference proteome</keyword>
<gene>
    <name evidence="2" type="ORF">EVG20_g7735</name>
</gene>
<dbReference type="OrthoDB" id="2674494at2759"/>
<evidence type="ECO:0000256" key="1">
    <source>
        <dbReference type="SAM" id="MobiDB-lite"/>
    </source>
</evidence>
<evidence type="ECO:0000313" key="2">
    <source>
        <dbReference type="EMBL" id="TFY59573.1"/>
    </source>
</evidence>
<name>A0A4Y9YCZ3_9AGAM</name>
<accession>A0A4Y9YCZ3</accession>
<dbReference type="EMBL" id="SEOQ01000611">
    <property type="protein sequence ID" value="TFY59573.1"/>
    <property type="molecule type" value="Genomic_DNA"/>
</dbReference>
<dbReference type="AlphaFoldDB" id="A0A4Y9YCZ3"/>
<sequence>MPACLSRGTRPWHTFVTSCGPSTDVFLRKKARKVDASRLEAERKQKQTHHDQQLMREKRQKEAVRRAKKAAADAVLASVQPCLDVNSIREGKWTVAELNLQLRWHRQHDPKIKIGGVKRQKLEALLQAVERFNEGQGVDVETKDTDAVMEPVTVTDPYDSDDPDEC</sequence>
<proteinExistence type="predicted"/>
<reference evidence="2 3" key="1">
    <citation type="submission" date="2019-02" db="EMBL/GenBank/DDBJ databases">
        <title>Genome sequencing of the rare red list fungi Dentipellis fragilis.</title>
        <authorList>
            <person name="Buettner E."/>
            <person name="Kellner H."/>
        </authorList>
    </citation>
    <scope>NUCLEOTIDE SEQUENCE [LARGE SCALE GENOMIC DNA]</scope>
    <source>
        <strain evidence="2 3">DSM 105465</strain>
    </source>
</reference>
<organism evidence="2 3">
    <name type="scientific">Dentipellis fragilis</name>
    <dbReference type="NCBI Taxonomy" id="205917"/>
    <lineage>
        <taxon>Eukaryota</taxon>
        <taxon>Fungi</taxon>
        <taxon>Dikarya</taxon>
        <taxon>Basidiomycota</taxon>
        <taxon>Agaricomycotina</taxon>
        <taxon>Agaricomycetes</taxon>
        <taxon>Russulales</taxon>
        <taxon>Hericiaceae</taxon>
        <taxon>Dentipellis</taxon>
    </lineage>
</organism>
<dbReference type="Proteomes" id="UP000298327">
    <property type="component" value="Unassembled WGS sequence"/>
</dbReference>
<evidence type="ECO:0000313" key="3">
    <source>
        <dbReference type="Proteomes" id="UP000298327"/>
    </source>
</evidence>
<feature type="region of interest" description="Disordered" evidence="1">
    <location>
        <begin position="37"/>
        <end position="56"/>
    </location>
</feature>